<proteinExistence type="predicted"/>
<dbReference type="STRING" id="425514.SAMN05443550_107189"/>
<accession>A0A1H4FGT9</accession>
<evidence type="ECO:0000313" key="3">
    <source>
        <dbReference type="Proteomes" id="UP000198850"/>
    </source>
</evidence>
<reference evidence="2 3" key="1">
    <citation type="submission" date="2016-10" db="EMBL/GenBank/DDBJ databases">
        <authorList>
            <person name="de Groot N.N."/>
        </authorList>
    </citation>
    <scope>NUCLEOTIDE SEQUENCE [LARGE SCALE GENOMIC DNA]</scope>
    <source>
        <strain evidence="2 3">DSM 19033</strain>
    </source>
</reference>
<evidence type="ECO:0000313" key="2">
    <source>
        <dbReference type="EMBL" id="SEA96257.1"/>
    </source>
</evidence>
<evidence type="ECO:0000256" key="1">
    <source>
        <dbReference type="SAM" id="SignalP"/>
    </source>
</evidence>
<evidence type="ECO:0008006" key="4">
    <source>
        <dbReference type="Google" id="ProtNLM"/>
    </source>
</evidence>
<dbReference type="EMBL" id="FNRA01000007">
    <property type="protein sequence ID" value="SEA96257.1"/>
    <property type="molecule type" value="Genomic_DNA"/>
</dbReference>
<dbReference type="AlphaFoldDB" id="A0A1H4FGT9"/>
<keyword evidence="1" id="KW-0732">Signal</keyword>
<dbReference type="RefSeq" id="WP_090557657.1">
    <property type="nucleotide sequence ID" value="NZ_FNRA01000007.1"/>
</dbReference>
<name>A0A1H4FGT9_9SPHI</name>
<feature type="signal peptide" evidence="1">
    <location>
        <begin position="1"/>
        <end position="24"/>
    </location>
</feature>
<feature type="chain" id="PRO_5011645004" description="CarboxypepD_reg-like domain-containing protein" evidence="1">
    <location>
        <begin position="25"/>
        <end position="237"/>
    </location>
</feature>
<gene>
    <name evidence="2" type="ORF">SAMN05443550_107189</name>
</gene>
<protein>
    <recommendedName>
        <fullName evidence="4">CarboxypepD_reg-like domain-containing protein</fullName>
    </recommendedName>
</protein>
<dbReference type="Proteomes" id="UP000198850">
    <property type="component" value="Unassembled WGS sequence"/>
</dbReference>
<dbReference type="OrthoDB" id="789400at2"/>
<keyword evidence="3" id="KW-1185">Reference proteome</keyword>
<sequence>MIRITLNSLFISALLLASTGVASAQEDFQLNGVIMVKGSTTRVALAEITNKRTKYTVGSNDLGIFQVKSLVGDTLVVVKRGYSDVEQIVLSNRDMIIYLDMGNTLSEVNIRGQSKKQELDQLKQDYRDKGSFYQGKPPLLSYLFAPLTALYELFGSTPKKARRFGKYYNTELQQTAIDGFFNEDLIQKNTELQGKDLENFMLNYRPDYSKSRNWTEYDAVKYIRDSYKQYTDTLKKK</sequence>
<organism evidence="2 3">
    <name type="scientific">Pedobacter hartonius</name>
    <dbReference type="NCBI Taxonomy" id="425514"/>
    <lineage>
        <taxon>Bacteria</taxon>
        <taxon>Pseudomonadati</taxon>
        <taxon>Bacteroidota</taxon>
        <taxon>Sphingobacteriia</taxon>
        <taxon>Sphingobacteriales</taxon>
        <taxon>Sphingobacteriaceae</taxon>
        <taxon>Pedobacter</taxon>
    </lineage>
</organism>